<feature type="transmembrane region" description="Helical" evidence="1">
    <location>
        <begin position="25"/>
        <end position="45"/>
    </location>
</feature>
<keyword evidence="1" id="KW-1133">Transmembrane helix</keyword>
<evidence type="ECO:0000313" key="3">
    <source>
        <dbReference type="Proteomes" id="UP000282574"/>
    </source>
</evidence>
<reference evidence="2 3" key="1">
    <citation type="journal article" date="2019" name="Genome Biol. Evol.">
        <title>Day and night: Metabolic profiles and evolutionary relationships of six axenic non-marine cyanobacteria.</title>
        <authorList>
            <person name="Will S.E."/>
            <person name="Henke P."/>
            <person name="Boedeker C."/>
            <person name="Huang S."/>
            <person name="Brinkmann H."/>
            <person name="Rohde M."/>
            <person name="Jarek M."/>
            <person name="Friedl T."/>
            <person name="Seufert S."/>
            <person name="Schumacher M."/>
            <person name="Overmann J."/>
            <person name="Neumann-Schaal M."/>
            <person name="Petersen J."/>
        </authorList>
    </citation>
    <scope>NUCLEOTIDE SEQUENCE [LARGE SCALE GENOMIC DNA]</scope>
    <source>
        <strain evidence="2 3">SAG 39.79</strain>
    </source>
</reference>
<dbReference type="EMBL" id="RSCK01000020">
    <property type="protein sequence ID" value="RUT11832.1"/>
    <property type="molecule type" value="Genomic_DNA"/>
</dbReference>
<dbReference type="Proteomes" id="UP000282574">
    <property type="component" value="Unassembled WGS sequence"/>
</dbReference>
<keyword evidence="1" id="KW-0472">Membrane</keyword>
<sequence>MAEVYMRSRSLGRGYTWEFIIKRDILAGWMVSVAWAIGVSFLVRLKRTAAIAPRAEQPKNETTLLPEERGEKS</sequence>
<gene>
    <name evidence="2" type="ORF">DSM107010_28380</name>
</gene>
<name>A0AB37UKF6_9CYAN</name>
<comment type="caution">
    <text evidence="2">The sequence shown here is derived from an EMBL/GenBank/DDBJ whole genome shotgun (WGS) entry which is preliminary data.</text>
</comment>
<dbReference type="RefSeq" id="WP_199755548.1">
    <property type="nucleotide sequence ID" value="NZ_JAVKZF010000002.1"/>
</dbReference>
<dbReference type="AlphaFoldDB" id="A0AB37UKF6"/>
<accession>A0AB37UKF6</accession>
<organism evidence="2 3">
    <name type="scientific">Chroococcidiopsis cubana SAG 39.79</name>
    <dbReference type="NCBI Taxonomy" id="388085"/>
    <lineage>
        <taxon>Bacteria</taxon>
        <taxon>Bacillati</taxon>
        <taxon>Cyanobacteriota</taxon>
        <taxon>Cyanophyceae</taxon>
        <taxon>Chroococcidiopsidales</taxon>
        <taxon>Chroococcidiopsidaceae</taxon>
        <taxon>Chroococcidiopsis</taxon>
    </lineage>
</organism>
<keyword evidence="3" id="KW-1185">Reference proteome</keyword>
<protein>
    <submittedName>
        <fullName evidence="2">Uncharacterized protein</fullName>
    </submittedName>
</protein>
<keyword evidence="1" id="KW-0812">Transmembrane</keyword>
<proteinExistence type="predicted"/>
<evidence type="ECO:0000256" key="1">
    <source>
        <dbReference type="SAM" id="Phobius"/>
    </source>
</evidence>
<evidence type="ECO:0000313" key="2">
    <source>
        <dbReference type="EMBL" id="RUT11832.1"/>
    </source>
</evidence>